<proteinExistence type="predicted"/>
<gene>
    <name evidence="1" type="ORF">BHK69_15260</name>
</gene>
<dbReference type="STRING" id="1526658.BHK69_15260"/>
<keyword evidence="2" id="KW-1185">Reference proteome</keyword>
<accession>A0A1D7U2N8</accession>
<dbReference type="KEGG" id="bvv:BHK69_15260"/>
<dbReference type="EMBL" id="CP017147">
    <property type="protein sequence ID" value="AOO81630.1"/>
    <property type="molecule type" value="Genomic_DNA"/>
</dbReference>
<organism evidence="1 2">
    <name type="scientific">Bosea vaviloviae</name>
    <dbReference type="NCBI Taxonomy" id="1526658"/>
    <lineage>
        <taxon>Bacteria</taxon>
        <taxon>Pseudomonadati</taxon>
        <taxon>Pseudomonadota</taxon>
        <taxon>Alphaproteobacteria</taxon>
        <taxon>Hyphomicrobiales</taxon>
        <taxon>Boseaceae</taxon>
        <taxon>Bosea</taxon>
    </lineage>
</organism>
<sequence length="77" mass="7893">MAVVSIVGFSAAAASQANRPIDQAMRVSVLLIDQPVLAVVPSPSADRPAIAPSLTVTSTTALAARKVRVVLPSPFAR</sequence>
<name>A0A1D7U2N8_9HYPH</name>
<dbReference type="AlphaFoldDB" id="A0A1D7U2N8"/>
<protein>
    <submittedName>
        <fullName evidence="1">Uncharacterized protein</fullName>
    </submittedName>
</protein>
<reference evidence="1 2" key="1">
    <citation type="journal article" date="2015" name="Antonie Van Leeuwenhoek">
        <title>Bosea vaviloviae sp. nov., a new species of slow-growing rhizobia isolated from nodules of the relict species Vavilovia formosa (Stev.) Fed.</title>
        <authorList>
            <person name="Safronova V.I."/>
            <person name="Kuznetsova I.G."/>
            <person name="Sazanova A.L."/>
            <person name="Kimeklis A.K."/>
            <person name="Belimov A.A."/>
            <person name="Andronov E.E."/>
            <person name="Pinaev A.G."/>
            <person name="Chizhevskaya E.P."/>
            <person name="Pukhaev A.R."/>
            <person name="Popov K.P."/>
            <person name="Willems A."/>
            <person name="Tikhonovich I.A."/>
        </authorList>
    </citation>
    <scope>NUCLEOTIDE SEQUENCE [LARGE SCALE GENOMIC DNA]</scope>
    <source>
        <strain evidence="1 2">Vaf18</strain>
    </source>
</reference>
<evidence type="ECO:0000313" key="2">
    <source>
        <dbReference type="Proteomes" id="UP000094969"/>
    </source>
</evidence>
<dbReference type="Proteomes" id="UP000094969">
    <property type="component" value="Chromosome"/>
</dbReference>
<evidence type="ECO:0000313" key="1">
    <source>
        <dbReference type="EMBL" id="AOO81630.1"/>
    </source>
</evidence>